<organism evidence="10 11">
    <name type="scientific">Apatococcus lobatus</name>
    <dbReference type="NCBI Taxonomy" id="904363"/>
    <lineage>
        <taxon>Eukaryota</taxon>
        <taxon>Viridiplantae</taxon>
        <taxon>Chlorophyta</taxon>
        <taxon>core chlorophytes</taxon>
        <taxon>Trebouxiophyceae</taxon>
        <taxon>Chlorellales</taxon>
        <taxon>Chlorellaceae</taxon>
        <taxon>Apatococcus</taxon>
    </lineage>
</organism>
<keyword evidence="2 5" id="KW-0732">Signal</keyword>
<sequence length="650" mass="70511">MKQHFACVALVTVLMAYIVPAIGQATNTTPGPSQSQPGSVSASGPAPAAGPIPAPGVPPPQPAGYPQVSMPYDIRNPSASDDLPIAGPLAPRPVNQPEQIHLAYGGSTPGTYGGQQSMYVSWNTGPVQQRLGAVTLPNVSCTPSIVKYGLTSTALTQTATGSATAYTQLYVPQFGFEQNYSSASIHHVKVQGLIPNTLYYYTVGDGTPANTSPVLSFTSAPLPGTAPFRLVLFADLGQSENSSSTLEHMQESLATDPVNGAAAHLLYIADYSYADTYQSNGTDTALIPSSVRHQNFQAYQPRDDSFGRFVEPLTQQYPFMGCQGNHEIHLQGDNVTNFQSWLHRWVFPWRESASPSPFFYSYDYGAAHIISLSNYVWPNYKYDSPQYQWLQKDLQSVNRTLTPWVIVHFHNPWYSTYSYSDFKQQDCFRQILEPLMYKYGVDLVYNGHVHSYERFYPVNDWQINQCGYTSIVIGDGGNQEGLTINYVDKPGNCMAVSNGAYYFQDICKNDAAGYGGAIFAGGNVSGFCPPANFQPSPSAYREPSFGHGTLDILNATHAYWQWHRNQDGDRVTADSTYIIRDTTACPSKAGITSGPTPQPAISPVPSYYSASCGPACNNYTGQPVGYGTNVDASGSIFTPPSSTACPAVSG</sequence>
<dbReference type="InterPro" id="IPR029052">
    <property type="entry name" value="Metallo-depent_PP-like"/>
</dbReference>
<dbReference type="Gene3D" id="3.60.21.10">
    <property type="match status" value="2"/>
</dbReference>
<feature type="region of interest" description="Disordered" evidence="6">
    <location>
        <begin position="27"/>
        <end position="92"/>
    </location>
</feature>
<gene>
    <name evidence="10" type="ORF">WJX74_007261</name>
</gene>
<keyword evidence="11" id="KW-1185">Reference proteome</keyword>
<dbReference type="Pfam" id="PF00149">
    <property type="entry name" value="Metallophos"/>
    <property type="match status" value="1"/>
</dbReference>
<keyword evidence="3 5" id="KW-0378">Hydrolase</keyword>
<dbReference type="InterPro" id="IPR008963">
    <property type="entry name" value="Purple_acid_Pase-like_N"/>
</dbReference>
<evidence type="ECO:0000259" key="7">
    <source>
        <dbReference type="Pfam" id="PF00149"/>
    </source>
</evidence>
<evidence type="ECO:0000256" key="2">
    <source>
        <dbReference type="ARBA" id="ARBA00022729"/>
    </source>
</evidence>
<evidence type="ECO:0000256" key="5">
    <source>
        <dbReference type="RuleBase" id="RU361203"/>
    </source>
</evidence>
<feature type="chain" id="PRO_5043096582" description="Purple acid phosphatase" evidence="5">
    <location>
        <begin position="24"/>
        <end position="650"/>
    </location>
</feature>
<dbReference type="InterPro" id="IPR015914">
    <property type="entry name" value="PAPs_N"/>
</dbReference>
<dbReference type="GO" id="GO:0003993">
    <property type="term" value="F:acid phosphatase activity"/>
    <property type="evidence" value="ECO:0007669"/>
    <property type="project" value="UniProtKB-EC"/>
</dbReference>
<dbReference type="GO" id="GO:0046872">
    <property type="term" value="F:metal ion binding"/>
    <property type="evidence" value="ECO:0007669"/>
    <property type="project" value="InterPro"/>
</dbReference>
<proteinExistence type="inferred from homology"/>
<dbReference type="SUPFAM" id="SSF49363">
    <property type="entry name" value="Purple acid phosphatase, N-terminal domain"/>
    <property type="match status" value="1"/>
</dbReference>
<feature type="signal peptide" evidence="5">
    <location>
        <begin position="1"/>
        <end position="23"/>
    </location>
</feature>
<feature type="domain" description="Purple acid phosphatase C-terminal" evidence="8">
    <location>
        <begin position="520"/>
        <end position="570"/>
    </location>
</feature>
<feature type="domain" description="Purple acid phosphatase N-terminal" evidence="9">
    <location>
        <begin position="97"/>
        <end position="218"/>
    </location>
</feature>
<dbReference type="CDD" id="cd00839">
    <property type="entry name" value="MPP_PAPs"/>
    <property type="match status" value="1"/>
</dbReference>
<dbReference type="InterPro" id="IPR025733">
    <property type="entry name" value="PAPs_C"/>
</dbReference>
<dbReference type="PANTHER" id="PTHR22953:SF153">
    <property type="entry name" value="PURPLE ACID PHOSPHATASE"/>
    <property type="match status" value="1"/>
</dbReference>
<keyword evidence="4" id="KW-0325">Glycoprotein</keyword>
<dbReference type="InterPro" id="IPR039331">
    <property type="entry name" value="PAPs-like"/>
</dbReference>
<dbReference type="Pfam" id="PF16656">
    <property type="entry name" value="Pur_ac_phosph_N"/>
    <property type="match status" value="1"/>
</dbReference>
<evidence type="ECO:0000256" key="6">
    <source>
        <dbReference type="SAM" id="MobiDB-lite"/>
    </source>
</evidence>
<dbReference type="PANTHER" id="PTHR22953">
    <property type="entry name" value="ACID PHOSPHATASE RELATED"/>
    <property type="match status" value="1"/>
</dbReference>
<dbReference type="Proteomes" id="UP001438707">
    <property type="component" value="Unassembled WGS sequence"/>
</dbReference>
<dbReference type="AlphaFoldDB" id="A0AAW1RZ76"/>
<dbReference type="Pfam" id="PF14008">
    <property type="entry name" value="Metallophos_C"/>
    <property type="match status" value="1"/>
</dbReference>
<comment type="similarity">
    <text evidence="1 5">Belongs to the metallophosphoesterase superfamily. Purple acid phosphatase family.</text>
</comment>
<feature type="compositionally biased region" description="Low complexity" evidence="6">
    <location>
        <begin position="30"/>
        <end position="47"/>
    </location>
</feature>
<feature type="domain" description="Calcineurin-like phosphoesterase" evidence="7">
    <location>
        <begin position="301"/>
        <end position="452"/>
    </location>
</feature>
<feature type="compositionally biased region" description="Pro residues" evidence="6">
    <location>
        <begin position="48"/>
        <end position="63"/>
    </location>
</feature>
<evidence type="ECO:0000256" key="4">
    <source>
        <dbReference type="ARBA" id="ARBA00023180"/>
    </source>
</evidence>
<comment type="caution">
    <text evidence="10">The sequence shown here is derived from an EMBL/GenBank/DDBJ whole genome shotgun (WGS) entry which is preliminary data.</text>
</comment>
<name>A0AAW1RZ76_9CHLO</name>
<accession>A0AAW1RZ76</accession>
<evidence type="ECO:0000313" key="11">
    <source>
        <dbReference type="Proteomes" id="UP001438707"/>
    </source>
</evidence>
<dbReference type="InterPro" id="IPR041792">
    <property type="entry name" value="MPP_PAP"/>
</dbReference>
<evidence type="ECO:0000313" key="10">
    <source>
        <dbReference type="EMBL" id="KAK9838985.1"/>
    </source>
</evidence>
<dbReference type="InterPro" id="IPR004843">
    <property type="entry name" value="Calcineurin-like_PHP"/>
</dbReference>
<dbReference type="EC" id="3.1.3.2" evidence="5"/>
<evidence type="ECO:0000256" key="1">
    <source>
        <dbReference type="ARBA" id="ARBA00008723"/>
    </source>
</evidence>
<dbReference type="Gene3D" id="2.60.40.380">
    <property type="entry name" value="Purple acid phosphatase-like, N-terminal"/>
    <property type="match status" value="1"/>
</dbReference>
<protein>
    <recommendedName>
        <fullName evidence="5">Purple acid phosphatase</fullName>
        <ecNumber evidence="5">3.1.3.2</ecNumber>
    </recommendedName>
</protein>
<evidence type="ECO:0000259" key="8">
    <source>
        <dbReference type="Pfam" id="PF14008"/>
    </source>
</evidence>
<evidence type="ECO:0000259" key="9">
    <source>
        <dbReference type="Pfam" id="PF16656"/>
    </source>
</evidence>
<evidence type="ECO:0000256" key="3">
    <source>
        <dbReference type="ARBA" id="ARBA00022801"/>
    </source>
</evidence>
<dbReference type="SUPFAM" id="SSF56300">
    <property type="entry name" value="Metallo-dependent phosphatases"/>
    <property type="match status" value="1"/>
</dbReference>
<dbReference type="EMBL" id="JALJOS010000005">
    <property type="protein sequence ID" value="KAK9838985.1"/>
    <property type="molecule type" value="Genomic_DNA"/>
</dbReference>
<reference evidence="10 11" key="1">
    <citation type="journal article" date="2024" name="Nat. Commun.">
        <title>Phylogenomics reveals the evolutionary origins of lichenization in chlorophyte algae.</title>
        <authorList>
            <person name="Puginier C."/>
            <person name="Libourel C."/>
            <person name="Otte J."/>
            <person name="Skaloud P."/>
            <person name="Haon M."/>
            <person name="Grisel S."/>
            <person name="Petersen M."/>
            <person name="Berrin J.G."/>
            <person name="Delaux P.M."/>
            <person name="Dal Grande F."/>
            <person name="Keller J."/>
        </authorList>
    </citation>
    <scope>NUCLEOTIDE SEQUENCE [LARGE SCALE GENOMIC DNA]</scope>
    <source>
        <strain evidence="10 11">SAG 2145</strain>
    </source>
</reference>
<comment type="catalytic activity">
    <reaction evidence="5">
        <text>a phosphate monoester + H2O = an alcohol + phosphate</text>
        <dbReference type="Rhea" id="RHEA:15017"/>
        <dbReference type="ChEBI" id="CHEBI:15377"/>
        <dbReference type="ChEBI" id="CHEBI:30879"/>
        <dbReference type="ChEBI" id="CHEBI:43474"/>
        <dbReference type="ChEBI" id="CHEBI:67140"/>
        <dbReference type="EC" id="3.1.3.2"/>
    </reaction>
</comment>